<evidence type="ECO:0000259" key="1">
    <source>
        <dbReference type="Pfam" id="PF13700"/>
    </source>
</evidence>
<organism evidence="2 3">
    <name type="scientific">Streptosporangium album</name>
    <dbReference type="NCBI Taxonomy" id="47479"/>
    <lineage>
        <taxon>Bacteria</taxon>
        <taxon>Bacillati</taxon>
        <taxon>Actinomycetota</taxon>
        <taxon>Actinomycetes</taxon>
        <taxon>Streptosporangiales</taxon>
        <taxon>Streptosporangiaceae</taxon>
        <taxon>Streptosporangium</taxon>
    </lineage>
</organism>
<dbReference type="InterPro" id="IPR025296">
    <property type="entry name" value="DUF4158"/>
</dbReference>
<sequence length="205" mass="22522">MAVGDHCRYVRSGFVRYGMWGGALSEKMFSEERLEQLCSFPEISSDELIWYFTPTSADVAFVDPGRGRRSVDQLGMLVQLCALPWLGFVPDDVALAPPVAVAWVAERLGVSSVALSLYGQRAQARSDHLAQVAKYLEWKTAPAEGRAMKELEQFLLDRAMEHDSPMLLFNLAREYLVAAKVIRPGALVLAKMVGTARKGGAGLTS</sequence>
<dbReference type="Proteomes" id="UP000534286">
    <property type="component" value="Unassembled WGS sequence"/>
</dbReference>
<proteinExistence type="predicted"/>
<keyword evidence="3" id="KW-1185">Reference proteome</keyword>
<reference evidence="2 3" key="1">
    <citation type="submission" date="2020-08" db="EMBL/GenBank/DDBJ databases">
        <title>Sequencing the genomes of 1000 actinobacteria strains.</title>
        <authorList>
            <person name="Klenk H.-P."/>
        </authorList>
    </citation>
    <scope>NUCLEOTIDE SEQUENCE [LARGE SCALE GENOMIC DNA]</scope>
    <source>
        <strain evidence="2 3">DSM 43023</strain>
    </source>
</reference>
<dbReference type="Pfam" id="PF13700">
    <property type="entry name" value="DUF4158"/>
    <property type="match status" value="1"/>
</dbReference>
<dbReference type="AlphaFoldDB" id="A0A7W7WDD5"/>
<protein>
    <recommendedName>
        <fullName evidence="1">DUF4158 domain-containing protein</fullName>
    </recommendedName>
</protein>
<dbReference type="EMBL" id="JACHJU010000005">
    <property type="protein sequence ID" value="MBB4943602.1"/>
    <property type="molecule type" value="Genomic_DNA"/>
</dbReference>
<feature type="domain" description="DUF4158" evidence="1">
    <location>
        <begin position="29"/>
        <end position="196"/>
    </location>
</feature>
<comment type="caution">
    <text evidence="2">The sequence shown here is derived from an EMBL/GenBank/DDBJ whole genome shotgun (WGS) entry which is preliminary data.</text>
</comment>
<dbReference type="RefSeq" id="WP_184759379.1">
    <property type="nucleotide sequence ID" value="NZ_BAABEK010000284.1"/>
</dbReference>
<evidence type="ECO:0000313" key="2">
    <source>
        <dbReference type="EMBL" id="MBB4943602.1"/>
    </source>
</evidence>
<name>A0A7W7WDD5_9ACTN</name>
<accession>A0A7W7WDD5</accession>
<gene>
    <name evidence="2" type="ORF">FHR32_008002</name>
</gene>
<evidence type="ECO:0000313" key="3">
    <source>
        <dbReference type="Proteomes" id="UP000534286"/>
    </source>
</evidence>